<reference evidence="1" key="3">
    <citation type="submission" date="2021-05" db="UniProtKB">
        <authorList>
            <consortium name="EnsemblPlants"/>
        </authorList>
    </citation>
    <scope>IDENTIFICATION</scope>
    <source>
        <strain evidence="1">cv. B73</strain>
    </source>
</reference>
<keyword evidence="2" id="KW-1185">Reference proteome</keyword>
<dbReference type="AlphaFoldDB" id="A0A804RJR9"/>
<sequence length="142" mass="15534">MISVCRSPGSHSTTNLHVCLFHRDSACASICVRKDWVTGRSPVTAARRRSLPLLCPWPSRASSSFRSSLSLSYSPLLSTVSPLSWLQIIKSLIQSFVLAIGVRFGAEHKKQAKKFPNHLQSQFGIILDVMSCGSMGFLAVVS</sequence>
<evidence type="ECO:0000313" key="2">
    <source>
        <dbReference type="Proteomes" id="UP000007305"/>
    </source>
</evidence>
<accession>A0A804RJR9</accession>
<dbReference type="InParanoid" id="A0A804RJR9"/>
<protein>
    <submittedName>
        <fullName evidence="1">Uncharacterized protein</fullName>
    </submittedName>
</protein>
<proteinExistence type="predicted"/>
<reference evidence="1" key="2">
    <citation type="submission" date="2019-07" db="EMBL/GenBank/DDBJ databases">
        <authorList>
            <person name="Seetharam A."/>
            <person name="Woodhouse M."/>
            <person name="Cannon E."/>
        </authorList>
    </citation>
    <scope>NUCLEOTIDE SEQUENCE [LARGE SCALE GENOMIC DNA]</scope>
    <source>
        <strain evidence="1">cv. B73</strain>
    </source>
</reference>
<reference evidence="2" key="1">
    <citation type="journal article" date="2009" name="Science">
        <title>The B73 maize genome: complexity, diversity, and dynamics.</title>
        <authorList>
            <person name="Schnable P.S."/>
            <person name="Ware D."/>
            <person name="Fulton R.S."/>
            <person name="Stein J.C."/>
            <person name="Wei F."/>
            <person name="Pasternak S."/>
            <person name="Liang C."/>
            <person name="Zhang J."/>
            <person name="Fulton L."/>
            <person name="Graves T.A."/>
            <person name="Minx P."/>
            <person name="Reily A.D."/>
            <person name="Courtney L."/>
            <person name="Kruchowski S.S."/>
            <person name="Tomlinson C."/>
            <person name="Strong C."/>
            <person name="Delehaunty K."/>
            <person name="Fronick C."/>
            <person name="Courtney B."/>
            <person name="Rock S.M."/>
            <person name="Belter E."/>
            <person name="Du F."/>
            <person name="Kim K."/>
            <person name="Abbott R.M."/>
            <person name="Cotton M."/>
            <person name="Levy A."/>
            <person name="Marchetto P."/>
            <person name="Ochoa K."/>
            <person name="Jackson S.M."/>
            <person name="Gillam B."/>
            <person name="Chen W."/>
            <person name="Yan L."/>
            <person name="Higginbotham J."/>
            <person name="Cardenas M."/>
            <person name="Waligorski J."/>
            <person name="Applebaum E."/>
            <person name="Phelps L."/>
            <person name="Falcone J."/>
            <person name="Kanchi K."/>
            <person name="Thane T."/>
            <person name="Scimone A."/>
            <person name="Thane N."/>
            <person name="Henke J."/>
            <person name="Wang T."/>
            <person name="Ruppert J."/>
            <person name="Shah N."/>
            <person name="Rotter K."/>
            <person name="Hodges J."/>
            <person name="Ingenthron E."/>
            <person name="Cordes M."/>
            <person name="Kohlberg S."/>
            <person name="Sgro J."/>
            <person name="Delgado B."/>
            <person name="Mead K."/>
            <person name="Chinwalla A."/>
            <person name="Leonard S."/>
            <person name="Crouse K."/>
            <person name="Collura K."/>
            <person name="Kudrna D."/>
            <person name="Currie J."/>
            <person name="He R."/>
            <person name="Angelova A."/>
            <person name="Rajasekar S."/>
            <person name="Mueller T."/>
            <person name="Lomeli R."/>
            <person name="Scara G."/>
            <person name="Ko A."/>
            <person name="Delaney K."/>
            <person name="Wissotski M."/>
            <person name="Lopez G."/>
            <person name="Campos D."/>
            <person name="Braidotti M."/>
            <person name="Ashley E."/>
            <person name="Golser W."/>
            <person name="Kim H."/>
            <person name="Lee S."/>
            <person name="Lin J."/>
            <person name="Dujmic Z."/>
            <person name="Kim W."/>
            <person name="Talag J."/>
            <person name="Zuccolo A."/>
            <person name="Fan C."/>
            <person name="Sebastian A."/>
            <person name="Kramer M."/>
            <person name="Spiegel L."/>
            <person name="Nascimento L."/>
            <person name="Zutavern T."/>
            <person name="Miller B."/>
            <person name="Ambroise C."/>
            <person name="Muller S."/>
            <person name="Spooner W."/>
            <person name="Narechania A."/>
            <person name="Ren L."/>
            <person name="Wei S."/>
            <person name="Kumari S."/>
            <person name="Faga B."/>
            <person name="Levy M.J."/>
            <person name="McMahan L."/>
            <person name="Van Buren P."/>
            <person name="Vaughn M.W."/>
            <person name="Ying K."/>
            <person name="Yeh C.-T."/>
            <person name="Emrich S.J."/>
            <person name="Jia Y."/>
            <person name="Kalyanaraman A."/>
            <person name="Hsia A.-P."/>
            <person name="Barbazuk W.B."/>
            <person name="Baucom R.S."/>
            <person name="Brutnell T.P."/>
            <person name="Carpita N.C."/>
            <person name="Chaparro C."/>
            <person name="Chia J.-M."/>
            <person name="Deragon J.-M."/>
            <person name="Estill J.C."/>
            <person name="Fu Y."/>
            <person name="Jeddeloh J.A."/>
            <person name="Han Y."/>
            <person name="Lee H."/>
            <person name="Li P."/>
            <person name="Lisch D.R."/>
            <person name="Liu S."/>
            <person name="Liu Z."/>
            <person name="Nagel D.H."/>
            <person name="McCann M.C."/>
            <person name="SanMiguel P."/>
            <person name="Myers A.M."/>
            <person name="Nettleton D."/>
            <person name="Nguyen J."/>
            <person name="Penning B.W."/>
            <person name="Ponnala L."/>
            <person name="Schneider K.L."/>
            <person name="Schwartz D.C."/>
            <person name="Sharma A."/>
            <person name="Soderlund C."/>
            <person name="Springer N.M."/>
            <person name="Sun Q."/>
            <person name="Wang H."/>
            <person name="Waterman M."/>
            <person name="Westerman R."/>
            <person name="Wolfgruber T.K."/>
            <person name="Yang L."/>
            <person name="Yu Y."/>
            <person name="Zhang L."/>
            <person name="Zhou S."/>
            <person name="Zhu Q."/>
            <person name="Bennetzen J.L."/>
            <person name="Dawe R.K."/>
            <person name="Jiang J."/>
            <person name="Jiang N."/>
            <person name="Presting G.G."/>
            <person name="Wessler S.R."/>
            <person name="Aluru S."/>
            <person name="Martienssen R.A."/>
            <person name="Clifton S.W."/>
            <person name="McCombie W.R."/>
            <person name="Wing R.A."/>
            <person name="Wilson R.K."/>
        </authorList>
    </citation>
    <scope>NUCLEOTIDE SEQUENCE [LARGE SCALE GENOMIC DNA]</scope>
    <source>
        <strain evidence="2">cv. B73</strain>
    </source>
</reference>
<dbReference type="Gramene" id="Zm00001eb424760_T001">
    <property type="protein sequence ID" value="Zm00001eb424760_P001"/>
    <property type="gene ID" value="Zm00001eb424760"/>
</dbReference>
<dbReference type="EnsemblPlants" id="Zm00001eb424760_T001">
    <property type="protein sequence ID" value="Zm00001eb424760_P001"/>
    <property type="gene ID" value="Zm00001eb424760"/>
</dbReference>
<evidence type="ECO:0000313" key="1">
    <source>
        <dbReference type="EnsemblPlants" id="Zm00001eb424760_P001"/>
    </source>
</evidence>
<name>A0A804RJR9_MAIZE</name>
<organism evidence="1 2">
    <name type="scientific">Zea mays</name>
    <name type="common">Maize</name>
    <dbReference type="NCBI Taxonomy" id="4577"/>
    <lineage>
        <taxon>Eukaryota</taxon>
        <taxon>Viridiplantae</taxon>
        <taxon>Streptophyta</taxon>
        <taxon>Embryophyta</taxon>
        <taxon>Tracheophyta</taxon>
        <taxon>Spermatophyta</taxon>
        <taxon>Magnoliopsida</taxon>
        <taxon>Liliopsida</taxon>
        <taxon>Poales</taxon>
        <taxon>Poaceae</taxon>
        <taxon>PACMAD clade</taxon>
        <taxon>Panicoideae</taxon>
        <taxon>Andropogonodae</taxon>
        <taxon>Andropogoneae</taxon>
        <taxon>Tripsacinae</taxon>
        <taxon>Zea</taxon>
    </lineage>
</organism>
<dbReference type="Proteomes" id="UP000007305">
    <property type="component" value="Chromosome 10"/>
</dbReference>